<reference evidence="3 4" key="1">
    <citation type="submission" date="2018-04" db="EMBL/GenBank/DDBJ databases">
        <title>Genomic Encyclopedia of Archaeal and Bacterial Type Strains, Phase II (KMG-II): from individual species to whole genera.</title>
        <authorList>
            <person name="Goeker M."/>
        </authorList>
    </citation>
    <scope>NUCLEOTIDE SEQUENCE [LARGE SCALE GENOMIC DNA]</scope>
    <source>
        <strain evidence="3 4">DSM 45169</strain>
    </source>
</reference>
<dbReference type="InterPro" id="IPR003788">
    <property type="entry name" value="NDUFAF7"/>
</dbReference>
<dbReference type="GO" id="GO:0032259">
    <property type="term" value="P:methylation"/>
    <property type="evidence" value="ECO:0007669"/>
    <property type="project" value="UniProtKB-KW"/>
</dbReference>
<name>A0A2T4ZBH2_9BACL</name>
<dbReference type="PANTHER" id="PTHR12049:SF7">
    <property type="entry name" value="PROTEIN ARGININE METHYLTRANSFERASE NDUFAF7, MITOCHONDRIAL"/>
    <property type="match status" value="1"/>
</dbReference>
<evidence type="ECO:0000256" key="1">
    <source>
        <dbReference type="ARBA" id="ARBA00022603"/>
    </source>
</evidence>
<sequence length="368" mass="41677">MSDALRDVIRREIEQSPHRRIPFRRFMELALYHPRWGYYCREGVKIGREGDFFTSSSLGEVFGKTIGAWLGRLSKQWGSNQPWWLIEAGPGDGRLMQHVLAGLVECGESLPQGCGLVEISPWHRRLQAERLQASPVPVYWLETPEDLPKGGTIALLSNEFFDAFPVHRLIGSMEGIQEKYVSWKREQLVEVEGPVSDPACLRYLQTMDWPPLQEGMEAEIPLDAGRWYRRWTAGIDSGWIITIDYGGTTTRLVHNQQGTLRGYRRHQLVKNPLESPGETDLTADVHFSALQQWGMEGGWKTIFFDNQLSFLHQAGILDQIQPAFDANPFSAAAKQNRAIRQLALPGGMGEAFQVLIQVKGALSDPFEF</sequence>
<dbReference type="RefSeq" id="WP_170105319.1">
    <property type="nucleotide sequence ID" value="NZ_PZZP01000001.1"/>
</dbReference>
<keyword evidence="1 3" id="KW-0489">Methyltransferase</keyword>
<comment type="caution">
    <text evidence="3">The sequence shown here is derived from an EMBL/GenBank/DDBJ whole genome shotgun (WGS) entry which is preliminary data.</text>
</comment>
<dbReference type="PANTHER" id="PTHR12049">
    <property type="entry name" value="PROTEIN ARGININE METHYLTRANSFERASE NDUFAF7, MITOCHONDRIAL"/>
    <property type="match status" value="1"/>
</dbReference>
<gene>
    <name evidence="3" type="ORF">C8J48_1849</name>
</gene>
<evidence type="ECO:0000313" key="4">
    <source>
        <dbReference type="Proteomes" id="UP000241639"/>
    </source>
</evidence>
<dbReference type="InterPro" id="IPR038375">
    <property type="entry name" value="NDUFAF7_sf"/>
</dbReference>
<evidence type="ECO:0000256" key="2">
    <source>
        <dbReference type="ARBA" id="ARBA00022679"/>
    </source>
</evidence>
<dbReference type="AlphaFoldDB" id="A0A2T4ZBH2"/>
<accession>A0A2T4ZBH2</accession>
<dbReference type="SUPFAM" id="SSF53335">
    <property type="entry name" value="S-adenosyl-L-methionine-dependent methyltransferases"/>
    <property type="match status" value="1"/>
</dbReference>
<dbReference type="EMBL" id="PZZP01000001">
    <property type="protein sequence ID" value="PTM59244.1"/>
    <property type="molecule type" value="Genomic_DNA"/>
</dbReference>
<dbReference type="InterPro" id="IPR029063">
    <property type="entry name" value="SAM-dependent_MTases_sf"/>
</dbReference>
<organism evidence="3 4">
    <name type="scientific">Desmospora activa DSM 45169</name>
    <dbReference type="NCBI Taxonomy" id="1121389"/>
    <lineage>
        <taxon>Bacteria</taxon>
        <taxon>Bacillati</taxon>
        <taxon>Bacillota</taxon>
        <taxon>Bacilli</taxon>
        <taxon>Bacillales</taxon>
        <taxon>Thermoactinomycetaceae</taxon>
        <taxon>Desmospora</taxon>
    </lineage>
</organism>
<protein>
    <submittedName>
        <fullName evidence="3">SAM-dependent MidA family methyltransferase</fullName>
    </submittedName>
</protein>
<keyword evidence="2 3" id="KW-0808">Transferase</keyword>
<proteinExistence type="predicted"/>
<dbReference type="Gene3D" id="3.40.50.12710">
    <property type="match status" value="1"/>
</dbReference>
<dbReference type="Proteomes" id="UP000241639">
    <property type="component" value="Unassembled WGS sequence"/>
</dbReference>
<evidence type="ECO:0000313" key="3">
    <source>
        <dbReference type="EMBL" id="PTM59244.1"/>
    </source>
</evidence>
<keyword evidence="4" id="KW-1185">Reference proteome</keyword>
<dbReference type="GO" id="GO:0035243">
    <property type="term" value="F:protein-arginine omega-N symmetric methyltransferase activity"/>
    <property type="evidence" value="ECO:0007669"/>
    <property type="project" value="TreeGrafter"/>
</dbReference>
<dbReference type="Pfam" id="PF02636">
    <property type="entry name" value="Methyltransf_28"/>
    <property type="match status" value="1"/>
</dbReference>